<dbReference type="OrthoDB" id="5568286at2"/>
<proteinExistence type="predicted"/>
<feature type="chain" id="PRO_5015393046" description="Beta-lactamase-inhibitor-like PepSY-like domain-containing protein" evidence="1">
    <location>
        <begin position="20"/>
        <end position="218"/>
    </location>
</feature>
<comment type="caution">
    <text evidence="2">The sequence shown here is derived from an EMBL/GenBank/DDBJ whole genome shotgun (WGS) entry which is preliminary data.</text>
</comment>
<evidence type="ECO:0000256" key="1">
    <source>
        <dbReference type="SAM" id="SignalP"/>
    </source>
</evidence>
<evidence type="ECO:0000313" key="3">
    <source>
        <dbReference type="Proteomes" id="UP000238823"/>
    </source>
</evidence>
<dbReference type="Gene3D" id="3.10.450.360">
    <property type="match status" value="1"/>
</dbReference>
<evidence type="ECO:0000313" key="2">
    <source>
        <dbReference type="EMBL" id="PRQ06230.1"/>
    </source>
</evidence>
<dbReference type="PROSITE" id="PS51257">
    <property type="entry name" value="PROKAR_LIPOPROTEIN"/>
    <property type="match status" value="1"/>
</dbReference>
<dbReference type="Proteomes" id="UP000238823">
    <property type="component" value="Unassembled WGS sequence"/>
</dbReference>
<dbReference type="AlphaFoldDB" id="A0A2S9YMB6"/>
<reference evidence="2 3" key="1">
    <citation type="submission" date="2018-03" db="EMBL/GenBank/DDBJ databases">
        <title>Draft Genome Sequences of the Obligatory Marine Myxobacteria Enhygromyxa salina SWB007.</title>
        <authorList>
            <person name="Poehlein A."/>
            <person name="Moghaddam J.A."/>
            <person name="Harms H."/>
            <person name="Alanjari M."/>
            <person name="Koenig G.M."/>
            <person name="Daniel R."/>
            <person name="Schaeberle T.F."/>
        </authorList>
    </citation>
    <scope>NUCLEOTIDE SEQUENCE [LARGE SCALE GENOMIC DNA]</scope>
    <source>
        <strain evidence="2 3">SWB007</strain>
    </source>
</reference>
<keyword evidence="1" id="KW-0732">Signal</keyword>
<accession>A0A2S9YMB6</accession>
<dbReference type="EMBL" id="PVNL01000079">
    <property type="protein sequence ID" value="PRQ06230.1"/>
    <property type="molecule type" value="Genomic_DNA"/>
</dbReference>
<sequence>MKRLLAGVPLLFVLACEDAATTAPCDVAPAQPAQPAASGDSPALKPAIREVATSTAKIERVKLRVDEAGVIVKQSVYHDDASAIPEAVRKLAEQQFPGSTPISYETEHYADLGDIYEVELNTADGQQCEVAGRADGSLVYTECRLDPASMPEPIAAQVSAAIPGGEVVEAERKTRDGSEEFTVEVTHDGREFYLRIAADGSLLSKHVRLPALLELPVP</sequence>
<dbReference type="SUPFAM" id="SSF160574">
    <property type="entry name" value="BT0923-like"/>
    <property type="match status" value="1"/>
</dbReference>
<name>A0A2S9YMB6_9BACT</name>
<protein>
    <recommendedName>
        <fullName evidence="4">Beta-lactamase-inhibitor-like PepSY-like domain-containing protein</fullName>
    </recommendedName>
</protein>
<gene>
    <name evidence="2" type="ORF">ENSA7_40780</name>
</gene>
<dbReference type="RefSeq" id="WP_106091030.1">
    <property type="nucleotide sequence ID" value="NZ_PVNL01000079.1"/>
</dbReference>
<feature type="signal peptide" evidence="1">
    <location>
        <begin position="1"/>
        <end position="19"/>
    </location>
</feature>
<evidence type="ECO:0008006" key="4">
    <source>
        <dbReference type="Google" id="ProtNLM"/>
    </source>
</evidence>
<organism evidence="2 3">
    <name type="scientific">Enhygromyxa salina</name>
    <dbReference type="NCBI Taxonomy" id="215803"/>
    <lineage>
        <taxon>Bacteria</taxon>
        <taxon>Pseudomonadati</taxon>
        <taxon>Myxococcota</taxon>
        <taxon>Polyangia</taxon>
        <taxon>Nannocystales</taxon>
        <taxon>Nannocystaceae</taxon>
        <taxon>Enhygromyxa</taxon>
    </lineage>
</organism>